<dbReference type="PANTHER" id="PTHR16026:SF0">
    <property type="entry name" value="CARTILAGE ACIDIC PROTEIN 1"/>
    <property type="match status" value="1"/>
</dbReference>
<evidence type="ECO:0000256" key="1">
    <source>
        <dbReference type="ARBA" id="ARBA00022729"/>
    </source>
</evidence>
<keyword evidence="1" id="KW-0732">Signal</keyword>
<dbReference type="InterPro" id="IPR013517">
    <property type="entry name" value="FG-GAP"/>
</dbReference>
<dbReference type="Gene3D" id="2.130.10.130">
    <property type="entry name" value="Integrin alpha, N-terminal"/>
    <property type="match status" value="2"/>
</dbReference>
<organism evidence="3 4">
    <name type="scientific">Thalassoglobus neptunius</name>
    <dbReference type="NCBI Taxonomy" id="1938619"/>
    <lineage>
        <taxon>Bacteria</taxon>
        <taxon>Pseudomonadati</taxon>
        <taxon>Planctomycetota</taxon>
        <taxon>Planctomycetia</taxon>
        <taxon>Planctomycetales</taxon>
        <taxon>Planctomycetaceae</taxon>
        <taxon>Thalassoglobus</taxon>
    </lineage>
</organism>
<feature type="domain" description="ASPIC/UnbV" evidence="2">
    <location>
        <begin position="491"/>
        <end position="566"/>
    </location>
</feature>
<dbReference type="Proteomes" id="UP000317243">
    <property type="component" value="Unassembled WGS sequence"/>
</dbReference>
<evidence type="ECO:0000259" key="2">
    <source>
        <dbReference type="Pfam" id="PF07593"/>
    </source>
</evidence>
<name>A0A5C5WHQ3_9PLAN</name>
<dbReference type="OrthoDB" id="5287961at2"/>
<dbReference type="EMBL" id="SIHI01000014">
    <property type="protein sequence ID" value="TWT50087.1"/>
    <property type="molecule type" value="Genomic_DNA"/>
</dbReference>
<evidence type="ECO:0000313" key="3">
    <source>
        <dbReference type="EMBL" id="TWT50087.1"/>
    </source>
</evidence>
<proteinExistence type="predicted"/>
<sequence>MNSLHRLIHKTNHTAIAVWFVFFIVPGWQITAAEPDPPLTFDQKLRVPFRHVSPQSPKRHIHLTMGSGVGALDYDLDGFVDLYFGQGGGWTGTLDPESGLGDVLCRNITGEFLDVTKSAMIFAPGYAMGISVGDCNNDGFPDVYVSNVGRDRLYSNNGDGTFTEQSEAANLKNSRYGASCAWTDFQSDGVPDLFVVNYVQISPENYKTCTDQSPEGKNLPIACPPWTYTPEPDCAYVGRGDGTFVEASKELGFQTGPSQPGLGIITADIDRDGDLDLYIANDSTPNQLWINNGGEFNEQGLLSGTALNRVGEREAGMGVTCDDADNNGLLDLFVTNYFAETNTFYRNEGFGFFLDVTPEVGLASASYSFLGFGTSFVDFDNDGELDLFVTNGHIHDQLNILKRDVPYQQQSQVFRGRSGKFEDVTATAGAPLQKFGLGRGTAIADFDRDGRPDIAVNHLDQSALLLRNTTEQAGHPLRLLLIGTRSSRLPVGAIVTVETPRQKLTRTLSVNESYLSSRHREMVFGILPTPDTDDTEELSPVKADRITVHWPSGKSELWQNLTTDELHVLVEGTGTPILSENAFPE</sequence>
<dbReference type="Pfam" id="PF07593">
    <property type="entry name" value="UnbV_ASPIC"/>
    <property type="match status" value="1"/>
</dbReference>
<dbReference type="AlphaFoldDB" id="A0A5C5WHQ3"/>
<dbReference type="InterPro" id="IPR028994">
    <property type="entry name" value="Integrin_alpha_N"/>
</dbReference>
<comment type="caution">
    <text evidence="3">The sequence shown here is derived from an EMBL/GenBank/DDBJ whole genome shotgun (WGS) entry which is preliminary data.</text>
</comment>
<evidence type="ECO:0000313" key="4">
    <source>
        <dbReference type="Proteomes" id="UP000317243"/>
    </source>
</evidence>
<dbReference type="SUPFAM" id="SSF69318">
    <property type="entry name" value="Integrin alpha N-terminal domain"/>
    <property type="match status" value="1"/>
</dbReference>
<dbReference type="PANTHER" id="PTHR16026">
    <property type="entry name" value="CARTILAGE ACIDIC PROTEIN 1"/>
    <property type="match status" value="1"/>
</dbReference>
<dbReference type="RefSeq" id="WP_146511073.1">
    <property type="nucleotide sequence ID" value="NZ_SIHI01000014.1"/>
</dbReference>
<reference evidence="3 4" key="1">
    <citation type="submission" date="2019-02" db="EMBL/GenBank/DDBJ databases">
        <title>Deep-cultivation of Planctomycetes and their phenomic and genomic characterization uncovers novel biology.</title>
        <authorList>
            <person name="Wiegand S."/>
            <person name="Jogler M."/>
            <person name="Boedeker C."/>
            <person name="Pinto D."/>
            <person name="Vollmers J."/>
            <person name="Rivas-Marin E."/>
            <person name="Kohn T."/>
            <person name="Peeters S.H."/>
            <person name="Heuer A."/>
            <person name="Rast P."/>
            <person name="Oberbeckmann S."/>
            <person name="Bunk B."/>
            <person name="Jeske O."/>
            <person name="Meyerdierks A."/>
            <person name="Storesund J.E."/>
            <person name="Kallscheuer N."/>
            <person name="Luecker S."/>
            <person name="Lage O.M."/>
            <person name="Pohl T."/>
            <person name="Merkel B.J."/>
            <person name="Hornburger P."/>
            <person name="Mueller R.-W."/>
            <person name="Bruemmer F."/>
            <person name="Labrenz M."/>
            <person name="Spormann A.M."/>
            <person name="Op Den Camp H."/>
            <person name="Overmann J."/>
            <person name="Amann R."/>
            <person name="Jetten M.S.M."/>
            <person name="Mascher T."/>
            <person name="Medema M.H."/>
            <person name="Devos D.P."/>
            <person name="Kaster A.-K."/>
            <person name="Ovreas L."/>
            <person name="Rohde M."/>
            <person name="Galperin M.Y."/>
            <person name="Jogler C."/>
        </authorList>
    </citation>
    <scope>NUCLEOTIDE SEQUENCE [LARGE SCALE GENOMIC DNA]</scope>
    <source>
        <strain evidence="3 4">KOR42</strain>
    </source>
</reference>
<gene>
    <name evidence="3" type="ORF">KOR42_36330</name>
</gene>
<dbReference type="InterPro" id="IPR011519">
    <property type="entry name" value="UnbV_ASPIC"/>
</dbReference>
<protein>
    <submittedName>
        <fullName evidence="3">FG-GAP repeat protein</fullName>
    </submittedName>
</protein>
<dbReference type="Pfam" id="PF13517">
    <property type="entry name" value="FG-GAP_3"/>
    <property type="match status" value="3"/>
</dbReference>
<dbReference type="InterPro" id="IPR027039">
    <property type="entry name" value="Crtac1"/>
</dbReference>
<keyword evidence="4" id="KW-1185">Reference proteome</keyword>
<accession>A0A5C5WHQ3</accession>